<keyword evidence="3" id="KW-1185">Reference proteome</keyword>
<dbReference type="SMART" id="SM00347">
    <property type="entry name" value="HTH_MARR"/>
    <property type="match status" value="2"/>
</dbReference>
<dbReference type="Proteomes" id="UP000618733">
    <property type="component" value="Unassembled WGS sequence"/>
</dbReference>
<accession>A0A934UY19</accession>
<evidence type="ECO:0000313" key="2">
    <source>
        <dbReference type="EMBL" id="MBK0421953.1"/>
    </source>
</evidence>
<gene>
    <name evidence="2" type="ORF">JD292_07675</name>
</gene>
<protein>
    <submittedName>
        <fullName evidence="2">MarR family transcriptional regulator</fullName>
    </submittedName>
</protein>
<sequence>MSDSLDLERAATALARTMNSYGETVLRRRNTSYTQFRILSILTETPGIPGKRVAHCLGVSGAAASKQLKILTRGELVASRTQRGEGRAQRLELTHAGRELFTALASELHTPLVECCRIAGEDFSELSAIFRALNDIVSTRLSEKVTGRTAESPIPAPRTTPNLGHELSAFLAALNHRTEAQLSMHGVTLPQFAILRLVCASPGLNGREIAEELDYSTPTVSGHLAHLRALGLAMDVSREGSGNTQQLESTAAGRGFTQEVLESTAAWVHEVCSQAGVDEAALATRLLAVGAAAAEYPLPEASAAGSR</sequence>
<organism evidence="2 3">
    <name type="scientific">Leucobacter edaphi</name>
    <dbReference type="NCBI Taxonomy" id="2796472"/>
    <lineage>
        <taxon>Bacteria</taxon>
        <taxon>Bacillati</taxon>
        <taxon>Actinomycetota</taxon>
        <taxon>Actinomycetes</taxon>
        <taxon>Micrococcales</taxon>
        <taxon>Microbacteriaceae</taxon>
        <taxon>Leucobacter</taxon>
    </lineage>
</organism>
<dbReference type="RefSeq" id="WP_200132151.1">
    <property type="nucleotide sequence ID" value="NZ_JAEHOI010000006.1"/>
</dbReference>
<name>A0A934UY19_9MICO</name>
<proteinExistence type="predicted"/>
<dbReference type="Gene3D" id="1.10.10.10">
    <property type="entry name" value="Winged helix-like DNA-binding domain superfamily/Winged helix DNA-binding domain"/>
    <property type="match status" value="2"/>
</dbReference>
<dbReference type="InterPro" id="IPR000835">
    <property type="entry name" value="HTH_MarR-typ"/>
</dbReference>
<dbReference type="PANTHER" id="PTHR33164">
    <property type="entry name" value="TRANSCRIPTIONAL REGULATOR, MARR FAMILY"/>
    <property type="match status" value="1"/>
</dbReference>
<dbReference type="PROSITE" id="PS50995">
    <property type="entry name" value="HTH_MARR_2"/>
    <property type="match status" value="1"/>
</dbReference>
<comment type="caution">
    <text evidence="2">The sequence shown here is derived from an EMBL/GenBank/DDBJ whole genome shotgun (WGS) entry which is preliminary data.</text>
</comment>
<dbReference type="AlphaFoldDB" id="A0A934UY19"/>
<feature type="domain" description="HTH marR-type" evidence="1">
    <location>
        <begin position="4"/>
        <end position="138"/>
    </location>
</feature>
<dbReference type="InterPro" id="IPR039422">
    <property type="entry name" value="MarR/SlyA-like"/>
</dbReference>
<dbReference type="GO" id="GO:0006950">
    <property type="term" value="P:response to stress"/>
    <property type="evidence" value="ECO:0007669"/>
    <property type="project" value="TreeGrafter"/>
</dbReference>
<reference evidence="2" key="1">
    <citation type="submission" date="2020-12" db="EMBL/GenBank/DDBJ databases">
        <title>Leucobacter sp. CAS2, isolated from Chromium sludge.</title>
        <authorList>
            <person name="Xu Z."/>
        </authorList>
    </citation>
    <scope>NUCLEOTIDE SEQUENCE</scope>
    <source>
        <strain evidence="2">CSA2</strain>
    </source>
</reference>
<dbReference type="EMBL" id="JAEHOI010000006">
    <property type="protein sequence ID" value="MBK0421953.1"/>
    <property type="molecule type" value="Genomic_DNA"/>
</dbReference>
<dbReference type="SUPFAM" id="SSF46785">
    <property type="entry name" value="Winged helix' DNA-binding domain"/>
    <property type="match status" value="2"/>
</dbReference>
<dbReference type="InterPro" id="IPR036390">
    <property type="entry name" value="WH_DNA-bd_sf"/>
</dbReference>
<dbReference type="GO" id="GO:0003700">
    <property type="term" value="F:DNA-binding transcription factor activity"/>
    <property type="evidence" value="ECO:0007669"/>
    <property type="project" value="InterPro"/>
</dbReference>
<evidence type="ECO:0000313" key="3">
    <source>
        <dbReference type="Proteomes" id="UP000618733"/>
    </source>
</evidence>
<evidence type="ECO:0000259" key="1">
    <source>
        <dbReference type="PROSITE" id="PS50995"/>
    </source>
</evidence>
<dbReference type="PANTHER" id="PTHR33164:SF43">
    <property type="entry name" value="HTH-TYPE TRANSCRIPTIONAL REPRESSOR YETL"/>
    <property type="match status" value="1"/>
</dbReference>
<dbReference type="InterPro" id="IPR036388">
    <property type="entry name" value="WH-like_DNA-bd_sf"/>
</dbReference>
<dbReference type="Pfam" id="PF12802">
    <property type="entry name" value="MarR_2"/>
    <property type="match status" value="1"/>
</dbReference>